<dbReference type="GO" id="GO:0016887">
    <property type="term" value="F:ATP hydrolysis activity"/>
    <property type="evidence" value="ECO:0007669"/>
    <property type="project" value="InterPro"/>
</dbReference>
<dbReference type="GO" id="GO:0005524">
    <property type="term" value="F:ATP binding"/>
    <property type="evidence" value="ECO:0007669"/>
    <property type="project" value="UniProtKB-KW"/>
</dbReference>
<dbReference type="AlphaFoldDB" id="A0A9E8HJJ0"/>
<dbReference type="RefSeq" id="WP_251810611.1">
    <property type="nucleotide sequence ID" value="NZ_CP101527.1"/>
</dbReference>
<keyword evidence="3" id="KW-0547">Nucleotide-binding</keyword>
<evidence type="ECO:0000313" key="6">
    <source>
        <dbReference type="EMBL" id="UZW75564.1"/>
    </source>
</evidence>
<evidence type="ECO:0000256" key="2">
    <source>
        <dbReference type="ARBA" id="ARBA00022448"/>
    </source>
</evidence>
<evidence type="ECO:0000313" key="7">
    <source>
        <dbReference type="Proteomes" id="UP001164472"/>
    </source>
</evidence>
<evidence type="ECO:0000259" key="5">
    <source>
        <dbReference type="PROSITE" id="PS50893"/>
    </source>
</evidence>
<dbReference type="Proteomes" id="UP001164472">
    <property type="component" value="Chromosome"/>
</dbReference>
<keyword evidence="4 6" id="KW-0067">ATP-binding</keyword>
<keyword evidence="7" id="KW-1185">Reference proteome</keyword>
<sequence>MIQISELTRKFGPFTAVNKVSFDVKPGEVLGFLGPNGAGKSTTMKMITGFLTPTTGEVSVMGQDVTKNPLDAQKQMGYLPEGAPSYGDMTVLNFLRFIGKVRGFKGDELEQRINKVVSQVALSGVLNQRIETLSKGFKRRVGIAQAIIHDPQVLILDEPTDGLDPNQKHQVRELIRNLAKDKIVIISTHILEEVSAVCSRALIIASGSIVFDGTPAELAAKSKFHNAVSVKFTHAYEVKQKLESLVNVYRIECDEESGLITVFPEAGKTVLKQVNELIHAQDWEVEELHVEKGRLDDVFRQVTVGEVA</sequence>
<dbReference type="InterPro" id="IPR027417">
    <property type="entry name" value="P-loop_NTPase"/>
</dbReference>
<dbReference type="PANTHER" id="PTHR43335">
    <property type="entry name" value="ABC TRANSPORTER, ATP-BINDING PROTEIN"/>
    <property type="match status" value="1"/>
</dbReference>
<dbReference type="SMART" id="SM00382">
    <property type="entry name" value="AAA"/>
    <property type="match status" value="1"/>
</dbReference>
<name>A0A9E8HJJ0_9ALTE</name>
<dbReference type="Pfam" id="PF00005">
    <property type="entry name" value="ABC_tran"/>
    <property type="match status" value="1"/>
</dbReference>
<organism evidence="6 7">
    <name type="scientific">Alkalimarinus sediminis</name>
    <dbReference type="NCBI Taxonomy" id="1632866"/>
    <lineage>
        <taxon>Bacteria</taxon>
        <taxon>Pseudomonadati</taxon>
        <taxon>Pseudomonadota</taxon>
        <taxon>Gammaproteobacteria</taxon>
        <taxon>Alteromonadales</taxon>
        <taxon>Alteromonadaceae</taxon>
        <taxon>Alkalimarinus</taxon>
    </lineage>
</organism>
<evidence type="ECO:0000256" key="1">
    <source>
        <dbReference type="ARBA" id="ARBA00005417"/>
    </source>
</evidence>
<dbReference type="CDD" id="cd03230">
    <property type="entry name" value="ABC_DR_subfamily_A"/>
    <property type="match status" value="1"/>
</dbReference>
<comment type="similarity">
    <text evidence="1">Belongs to the ABC transporter superfamily.</text>
</comment>
<evidence type="ECO:0000256" key="3">
    <source>
        <dbReference type="ARBA" id="ARBA00022741"/>
    </source>
</evidence>
<dbReference type="InterPro" id="IPR003439">
    <property type="entry name" value="ABC_transporter-like_ATP-bd"/>
</dbReference>
<proteinExistence type="inferred from homology"/>
<dbReference type="Gene3D" id="3.40.50.300">
    <property type="entry name" value="P-loop containing nucleotide triphosphate hydrolases"/>
    <property type="match status" value="1"/>
</dbReference>
<dbReference type="InterPro" id="IPR003593">
    <property type="entry name" value="AAA+_ATPase"/>
</dbReference>
<gene>
    <name evidence="6" type="ORF">NNL22_02930</name>
</gene>
<dbReference type="SUPFAM" id="SSF52540">
    <property type="entry name" value="P-loop containing nucleoside triphosphate hydrolases"/>
    <property type="match status" value="1"/>
</dbReference>
<dbReference type="KEGG" id="asem:NNL22_02930"/>
<dbReference type="EMBL" id="CP101527">
    <property type="protein sequence ID" value="UZW75564.1"/>
    <property type="molecule type" value="Genomic_DNA"/>
</dbReference>
<accession>A0A9E8HJJ0</accession>
<feature type="domain" description="ABC transporter" evidence="5">
    <location>
        <begin position="2"/>
        <end position="231"/>
    </location>
</feature>
<dbReference type="PROSITE" id="PS50893">
    <property type="entry name" value="ABC_TRANSPORTER_2"/>
    <property type="match status" value="1"/>
</dbReference>
<reference evidence="6" key="1">
    <citation type="submission" date="2022-07" db="EMBL/GenBank/DDBJ databases">
        <title>Alkalimarinus sp. nov., isolated from gut of a Alitta virens.</title>
        <authorList>
            <person name="Yang A.I."/>
            <person name="Shin N.-R."/>
        </authorList>
    </citation>
    <scope>NUCLEOTIDE SEQUENCE</scope>
    <source>
        <strain evidence="6">FA028</strain>
    </source>
</reference>
<keyword evidence="2" id="KW-0813">Transport</keyword>
<protein>
    <submittedName>
        <fullName evidence="6">ABC transporter ATP-binding protein</fullName>
    </submittedName>
</protein>
<evidence type="ECO:0000256" key="4">
    <source>
        <dbReference type="ARBA" id="ARBA00022840"/>
    </source>
</evidence>
<dbReference type="PANTHER" id="PTHR43335:SF4">
    <property type="entry name" value="ABC TRANSPORTER, ATP-BINDING PROTEIN"/>
    <property type="match status" value="1"/>
</dbReference>